<name>A0ABN9UA64_9DINO</name>
<accession>A0ABN9UA64</accession>
<evidence type="ECO:0000313" key="2">
    <source>
        <dbReference type="EMBL" id="CAK0856178.1"/>
    </source>
</evidence>
<feature type="compositionally biased region" description="Low complexity" evidence="1">
    <location>
        <begin position="80"/>
        <end position="96"/>
    </location>
</feature>
<sequence>LVLPHSQAHAAAPAGVARGAEPGREAIAGALGRKRGRGRSAREEEERRKRRELLFSVPGALRQVPCAALAAAAPAAAPAAAAAEAAAAAAPAALREASSKAPQRRASARAEAPPYGARSARPAGRRRPWRPRRARRGARHRCRGGGVGASGWCVSSDAPAPRAEAPGRRCHLSAAAQHEAP</sequence>
<proteinExistence type="predicted"/>
<comment type="caution">
    <text evidence="2">The sequence shown here is derived from an EMBL/GenBank/DDBJ whole genome shotgun (WGS) entry which is preliminary data.</text>
</comment>
<evidence type="ECO:0000256" key="1">
    <source>
        <dbReference type="SAM" id="MobiDB-lite"/>
    </source>
</evidence>
<protein>
    <submittedName>
        <fullName evidence="2">Uncharacterized protein</fullName>
    </submittedName>
</protein>
<dbReference type="EMBL" id="CAUYUJ010015612">
    <property type="protein sequence ID" value="CAK0856178.1"/>
    <property type="molecule type" value="Genomic_DNA"/>
</dbReference>
<evidence type="ECO:0000313" key="3">
    <source>
        <dbReference type="Proteomes" id="UP001189429"/>
    </source>
</evidence>
<gene>
    <name evidence="2" type="ORF">PCOR1329_LOCUS46634</name>
</gene>
<feature type="non-terminal residue" evidence="2">
    <location>
        <position position="1"/>
    </location>
</feature>
<organism evidence="2 3">
    <name type="scientific">Prorocentrum cordatum</name>
    <dbReference type="NCBI Taxonomy" id="2364126"/>
    <lineage>
        <taxon>Eukaryota</taxon>
        <taxon>Sar</taxon>
        <taxon>Alveolata</taxon>
        <taxon>Dinophyceae</taxon>
        <taxon>Prorocentrales</taxon>
        <taxon>Prorocentraceae</taxon>
        <taxon>Prorocentrum</taxon>
    </lineage>
</organism>
<reference evidence="2" key="1">
    <citation type="submission" date="2023-10" db="EMBL/GenBank/DDBJ databases">
        <authorList>
            <person name="Chen Y."/>
            <person name="Shah S."/>
            <person name="Dougan E. K."/>
            <person name="Thang M."/>
            <person name="Chan C."/>
        </authorList>
    </citation>
    <scope>NUCLEOTIDE SEQUENCE [LARGE SCALE GENOMIC DNA]</scope>
</reference>
<keyword evidence="3" id="KW-1185">Reference proteome</keyword>
<feature type="compositionally biased region" description="Low complexity" evidence="1">
    <location>
        <begin position="8"/>
        <end position="31"/>
    </location>
</feature>
<feature type="non-terminal residue" evidence="2">
    <location>
        <position position="181"/>
    </location>
</feature>
<dbReference type="Proteomes" id="UP001189429">
    <property type="component" value="Unassembled WGS sequence"/>
</dbReference>
<feature type="region of interest" description="Disordered" evidence="1">
    <location>
        <begin position="1"/>
        <end position="49"/>
    </location>
</feature>
<feature type="compositionally biased region" description="Basic residues" evidence="1">
    <location>
        <begin position="123"/>
        <end position="143"/>
    </location>
</feature>
<feature type="region of interest" description="Disordered" evidence="1">
    <location>
        <begin position="80"/>
        <end position="181"/>
    </location>
</feature>
<feature type="compositionally biased region" description="Low complexity" evidence="1">
    <location>
        <begin position="112"/>
        <end position="122"/>
    </location>
</feature>